<sequence>MLRRKRPHLSKCDFLLWYRGVGVVAGSAIGQGDAALWFYESRYARNRFLPYWRITRSVFSCGKLWFTLHTQ</sequence>
<keyword evidence="1" id="KW-1185">Reference proteome</keyword>
<organism evidence="1 2">
    <name type="scientific">Steinernema glaseri</name>
    <dbReference type="NCBI Taxonomy" id="37863"/>
    <lineage>
        <taxon>Eukaryota</taxon>
        <taxon>Metazoa</taxon>
        <taxon>Ecdysozoa</taxon>
        <taxon>Nematoda</taxon>
        <taxon>Chromadorea</taxon>
        <taxon>Rhabditida</taxon>
        <taxon>Tylenchina</taxon>
        <taxon>Panagrolaimomorpha</taxon>
        <taxon>Strongyloidoidea</taxon>
        <taxon>Steinernematidae</taxon>
        <taxon>Steinernema</taxon>
    </lineage>
</organism>
<dbReference type="AlphaFoldDB" id="A0A1I7YAE0"/>
<protein>
    <submittedName>
        <fullName evidence="2">Secreted protein</fullName>
    </submittedName>
</protein>
<name>A0A1I7YAE0_9BILA</name>
<evidence type="ECO:0000313" key="2">
    <source>
        <dbReference type="WBParaSite" id="L893_g14114.t1"/>
    </source>
</evidence>
<accession>A0A1I7YAE0</accession>
<proteinExistence type="predicted"/>
<evidence type="ECO:0000313" key="1">
    <source>
        <dbReference type="Proteomes" id="UP000095287"/>
    </source>
</evidence>
<dbReference type="WBParaSite" id="L893_g14114.t1">
    <property type="protein sequence ID" value="L893_g14114.t1"/>
    <property type="gene ID" value="L893_g14114"/>
</dbReference>
<reference evidence="2" key="1">
    <citation type="submission" date="2016-11" db="UniProtKB">
        <authorList>
            <consortium name="WormBaseParasite"/>
        </authorList>
    </citation>
    <scope>IDENTIFICATION</scope>
</reference>
<dbReference type="Proteomes" id="UP000095287">
    <property type="component" value="Unplaced"/>
</dbReference>